<keyword evidence="3" id="KW-1185">Reference proteome</keyword>
<evidence type="ECO:0000313" key="3">
    <source>
        <dbReference type="Proteomes" id="UP000815677"/>
    </source>
</evidence>
<organism evidence="2 3">
    <name type="scientific">Mycena chlorophos</name>
    <name type="common">Agaric fungus</name>
    <name type="synonym">Agaricus chlorophos</name>
    <dbReference type="NCBI Taxonomy" id="658473"/>
    <lineage>
        <taxon>Eukaryota</taxon>
        <taxon>Fungi</taxon>
        <taxon>Dikarya</taxon>
        <taxon>Basidiomycota</taxon>
        <taxon>Agaricomycotina</taxon>
        <taxon>Agaricomycetes</taxon>
        <taxon>Agaricomycetidae</taxon>
        <taxon>Agaricales</taxon>
        <taxon>Marasmiineae</taxon>
        <taxon>Mycenaceae</taxon>
        <taxon>Mycena</taxon>
    </lineage>
</organism>
<feature type="coiled-coil region" evidence="1">
    <location>
        <begin position="112"/>
        <end position="160"/>
    </location>
</feature>
<gene>
    <name evidence="2" type="ORF">MCHLO_10064</name>
</gene>
<dbReference type="Proteomes" id="UP000815677">
    <property type="component" value="Unassembled WGS sequence"/>
</dbReference>
<reference evidence="2" key="1">
    <citation type="submission" date="2014-09" db="EMBL/GenBank/DDBJ databases">
        <title>Genome sequence of the luminous mushroom Mycena chlorophos for searching fungal bioluminescence genes.</title>
        <authorList>
            <person name="Tanaka Y."/>
            <person name="Kasuga D."/>
            <person name="Oba Y."/>
            <person name="Hase S."/>
            <person name="Sato K."/>
            <person name="Oba Y."/>
            <person name="Sakakibara Y."/>
        </authorList>
    </citation>
    <scope>NUCLEOTIDE SEQUENCE</scope>
</reference>
<proteinExistence type="predicted"/>
<evidence type="ECO:0000313" key="2">
    <source>
        <dbReference type="EMBL" id="GAT53064.1"/>
    </source>
</evidence>
<keyword evidence="1" id="KW-0175">Coiled coil</keyword>
<protein>
    <recommendedName>
        <fullName evidence="4">Zinc finger GRF-type domain-containing protein</fullName>
    </recommendedName>
</protein>
<sequence>MSSNPPAAARTGTPQQVPALVTCFCGKVTQMNVYCPYCATELSLYPYPSGTLYFYKCGKPGCGHWDSLQGSTLLVRTYQAQGALRYQGASGFQMVSAEEQQKRTCTNLHDLLRFAENKIHTEQAEVEQWKNEAQRWKDEVERQSLEKDLLLQELKDLQQQAENRR</sequence>
<name>A0ABQ0LR33_MYCCL</name>
<evidence type="ECO:0008006" key="4">
    <source>
        <dbReference type="Google" id="ProtNLM"/>
    </source>
</evidence>
<evidence type="ECO:0000256" key="1">
    <source>
        <dbReference type="SAM" id="Coils"/>
    </source>
</evidence>
<accession>A0ABQ0LR33</accession>
<dbReference type="EMBL" id="DF848086">
    <property type="protein sequence ID" value="GAT53064.1"/>
    <property type="molecule type" value="Genomic_DNA"/>
</dbReference>